<dbReference type="PANTHER" id="PTHR33129:SF1">
    <property type="entry name" value="ATP-BINDING PROTEIN"/>
    <property type="match status" value="1"/>
</dbReference>
<protein>
    <submittedName>
        <fullName evidence="1">CRN15 protein</fullName>
    </submittedName>
</protein>
<name>A0A813BGU6_9DINO</name>
<dbReference type="EMBL" id="CAJNJA010071871">
    <property type="protein sequence ID" value="CAE7905072.1"/>
    <property type="molecule type" value="Genomic_DNA"/>
</dbReference>
<keyword evidence="2" id="KW-1185">Reference proteome</keyword>
<gene>
    <name evidence="1" type="primary">CRN15</name>
    <name evidence="1" type="ORF">SNEC2469_LOCUS30610</name>
</gene>
<dbReference type="Proteomes" id="UP000601435">
    <property type="component" value="Unassembled WGS sequence"/>
</dbReference>
<dbReference type="OrthoDB" id="431819at2759"/>
<evidence type="ECO:0000313" key="1">
    <source>
        <dbReference type="EMBL" id="CAE7905072.1"/>
    </source>
</evidence>
<dbReference type="AlphaFoldDB" id="A0A813BGU6"/>
<dbReference type="PANTHER" id="PTHR33129">
    <property type="entry name" value="PROTEIN KINASE DOMAIN-CONTAINING PROTEIN-RELATED"/>
    <property type="match status" value="1"/>
</dbReference>
<evidence type="ECO:0000313" key="2">
    <source>
        <dbReference type="Proteomes" id="UP000601435"/>
    </source>
</evidence>
<sequence length="439" mass="48896">MSWLCAQPETGRIGLFVVTGTPGIGKTLFLGFMAAVLAAEQKYHIVVQHGGMWWSRQVGGKTTAHDKAEPVGLLRKSDTLLLADPHGGDGRVDIQPRMAGCTLVFTSPSKKSYDTPYKQQRNHSTIRYMPVWSVDEVLTHRKKLFPKSSEDQIRLGHSLLGGSLRWLGQLLNSEGDLDVAARDMVQQSMHNCTYDNLFEAASSVPSDMQGGHSHMSLLLQIHSECPFVKSTTELVESSVVSEAIRDKLDANSRAARPRFINACLDIPALGSFVGGLLQDEVYEKLTQGDANHILKVRSLSSDETSDVQVPCLVRTLRRKEGKPISKQPLEPGCIYHPKNKIFPATDFFFVIDSSGSLVLWLLQITKSASHDCKMERMKDMFEEYFKAETLHKIGIIKWVVVTPAQIGKKYHAEQTVKGAWTKTDKTAVKVEQYVSAWKV</sequence>
<reference evidence="1" key="1">
    <citation type="submission" date="2021-02" db="EMBL/GenBank/DDBJ databases">
        <authorList>
            <person name="Dougan E. K."/>
            <person name="Rhodes N."/>
            <person name="Thang M."/>
            <person name="Chan C."/>
        </authorList>
    </citation>
    <scope>NUCLEOTIDE SEQUENCE</scope>
</reference>
<proteinExistence type="predicted"/>
<organism evidence="1 2">
    <name type="scientific">Symbiodinium necroappetens</name>
    <dbReference type="NCBI Taxonomy" id="1628268"/>
    <lineage>
        <taxon>Eukaryota</taxon>
        <taxon>Sar</taxon>
        <taxon>Alveolata</taxon>
        <taxon>Dinophyceae</taxon>
        <taxon>Suessiales</taxon>
        <taxon>Symbiodiniaceae</taxon>
        <taxon>Symbiodinium</taxon>
    </lineage>
</organism>
<accession>A0A813BGU6</accession>
<dbReference type="InterPro" id="IPR052980">
    <property type="entry name" value="Crinkler_effector"/>
</dbReference>
<comment type="caution">
    <text evidence="1">The sequence shown here is derived from an EMBL/GenBank/DDBJ whole genome shotgun (WGS) entry which is preliminary data.</text>
</comment>